<feature type="chain" id="PRO_5029460029" description="FZ domain-containing protein" evidence="3">
    <location>
        <begin position="22"/>
        <end position="695"/>
    </location>
</feature>
<feature type="domain" description="FZ" evidence="4">
    <location>
        <begin position="24"/>
        <end position="155"/>
    </location>
</feature>
<sequence>MWMKRLVYLLLFCFIILNIRVSPITSSSCRIYNGKICHESSGMMLDIPVGVTDAEIDQDVATFTRSHHRRQRTCKQQIANYVCAVKYPLCFHHEEKKIWKRLPMCRQSCQLAKDGAICRDLKFYQYLPRIQSFIDANDCNILPEYRSRDNSCIPFSFLNHDESKMNDRRCLKGLRSKGKTHAIQASVGASKSKTRRMLRKNFPNQNLSDVKCHVKQRPVSMNNMTSLPNFNKDWLANATSSVICVSEKGKVKFEVFSTIIPLYSPDEYTSLENVSVAIQTDLTSEESGLVAFGEYHICYQDNFQYIMQTNEAGITVLLYALAIKDETKLAFVERYFGVLPIFDKRILRFFDNFGIFHLLTFENLKWSVIWDEEQKRFDLLQSRKGSSLLTLPTMSGDLVYKEKNVDLESPEIFLGSFGSFLAMSFEVHGLSFMDFIRTSFSTKFGYIGDAMSDLNVPKLLVLEKASYFVRTSGNFTNKISKDTEVPAFKDSTIVSKMLHSKDYKAVFKGFGKAIGDKNILYSGGYGGLDTRWLENVTFQMESVILATTNKQEFQITFNYENVVCKEPEKEEPEKPDIGNLQFYFLEEALNFYKQVTKRCCSCKYQSTERKIPFTNQCSQLNQTRLAALKIYDFEDLSKVSLHITASNGYVETQHVFTGIKMKYVRYYLNHLSYIPRLGGYDDISKDENDCFSKKY</sequence>
<evidence type="ECO:0000256" key="3">
    <source>
        <dbReference type="SAM" id="SignalP"/>
    </source>
</evidence>
<dbReference type="EnsemblMetazoa" id="CLYHEMT003307.1">
    <property type="protein sequence ID" value="CLYHEMP003307.1"/>
    <property type="gene ID" value="CLYHEMG003307"/>
</dbReference>
<proteinExistence type="predicted"/>
<keyword evidence="6" id="KW-1185">Reference proteome</keyword>
<organism evidence="5 6">
    <name type="scientific">Clytia hemisphaerica</name>
    <dbReference type="NCBI Taxonomy" id="252671"/>
    <lineage>
        <taxon>Eukaryota</taxon>
        <taxon>Metazoa</taxon>
        <taxon>Cnidaria</taxon>
        <taxon>Hydrozoa</taxon>
        <taxon>Hydroidolina</taxon>
        <taxon>Leptothecata</taxon>
        <taxon>Obeliida</taxon>
        <taxon>Clytiidae</taxon>
        <taxon>Clytia</taxon>
    </lineage>
</organism>
<evidence type="ECO:0000313" key="5">
    <source>
        <dbReference type="EnsemblMetazoa" id="CLYHEMP003307.1"/>
    </source>
</evidence>
<evidence type="ECO:0000256" key="2">
    <source>
        <dbReference type="PROSITE-ProRule" id="PRU00090"/>
    </source>
</evidence>
<keyword evidence="1 2" id="KW-1015">Disulfide bond</keyword>
<evidence type="ECO:0000256" key="1">
    <source>
        <dbReference type="ARBA" id="ARBA00023157"/>
    </source>
</evidence>
<accession>A0A7M5UVK7</accession>
<dbReference type="GeneID" id="136807673"/>
<evidence type="ECO:0000259" key="4">
    <source>
        <dbReference type="PROSITE" id="PS50038"/>
    </source>
</evidence>
<feature type="signal peptide" evidence="3">
    <location>
        <begin position="1"/>
        <end position="21"/>
    </location>
</feature>
<dbReference type="AlphaFoldDB" id="A0A7M5UVK7"/>
<dbReference type="Gene3D" id="1.10.2000.10">
    <property type="entry name" value="Frizzled cysteine-rich domain"/>
    <property type="match status" value="1"/>
</dbReference>
<dbReference type="InterPro" id="IPR020067">
    <property type="entry name" value="Frizzled_dom"/>
</dbReference>
<protein>
    <recommendedName>
        <fullName evidence="4">FZ domain-containing protein</fullName>
    </recommendedName>
</protein>
<reference evidence="5" key="1">
    <citation type="submission" date="2021-01" db="UniProtKB">
        <authorList>
            <consortium name="EnsemblMetazoa"/>
        </authorList>
    </citation>
    <scope>IDENTIFICATION</scope>
</reference>
<name>A0A7M5UVK7_9CNID</name>
<keyword evidence="3" id="KW-0732">Signal</keyword>
<comment type="caution">
    <text evidence="2">Lacks conserved residue(s) required for the propagation of feature annotation.</text>
</comment>
<dbReference type="InterPro" id="IPR036790">
    <property type="entry name" value="Frizzled_dom_sf"/>
</dbReference>
<feature type="disulfide bond" evidence="2">
    <location>
        <begin position="29"/>
        <end position="90"/>
    </location>
</feature>
<dbReference type="RefSeq" id="XP_066920370.1">
    <property type="nucleotide sequence ID" value="XM_067064269.1"/>
</dbReference>
<evidence type="ECO:0000313" key="6">
    <source>
        <dbReference type="Proteomes" id="UP000594262"/>
    </source>
</evidence>
<feature type="disulfide bond" evidence="2">
    <location>
        <begin position="37"/>
        <end position="83"/>
    </location>
</feature>
<dbReference type="PROSITE" id="PS50038">
    <property type="entry name" value="FZ"/>
    <property type="match status" value="1"/>
</dbReference>
<dbReference type="Proteomes" id="UP000594262">
    <property type="component" value="Unplaced"/>
</dbReference>